<dbReference type="RefSeq" id="WP_167456367.1">
    <property type="nucleotide sequence ID" value="NZ_QGTL01000008.1"/>
</dbReference>
<gene>
    <name evidence="1" type="ORF">DFR69_108111</name>
</gene>
<name>A0A317NC78_9NOCA</name>
<protein>
    <submittedName>
        <fullName evidence="1">Uncharacterized protein</fullName>
    </submittedName>
</protein>
<evidence type="ECO:0000313" key="2">
    <source>
        <dbReference type="Proteomes" id="UP000246410"/>
    </source>
</evidence>
<sequence length="57" mass="6373">MNTIRQQLEPLVDRAALRSLTIKPCPEGCELASPWRVVCVGTLDDIDAWLTAAESYR</sequence>
<dbReference type="EMBL" id="QGTL01000008">
    <property type="protein sequence ID" value="PWV72799.1"/>
    <property type="molecule type" value="Genomic_DNA"/>
</dbReference>
<reference evidence="1 2" key="1">
    <citation type="submission" date="2018-05" db="EMBL/GenBank/DDBJ databases">
        <title>Genomic Encyclopedia of Type Strains, Phase IV (KMG-IV): sequencing the most valuable type-strain genomes for metagenomic binning, comparative biology and taxonomic classification.</title>
        <authorList>
            <person name="Goeker M."/>
        </authorList>
    </citation>
    <scope>NUCLEOTIDE SEQUENCE [LARGE SCALE GENOMIC DNA]</scope>
    <source>
        <strain evidence="1 2">DSM 44717</strain>
    </source>
</reference>
<keyword evidence="2" id="KW-1185">Reference proteome</keyword>
<comment type="caution">
    <text evidence="1">The sequence shown here is derived from an EMBL/GenBank/DDBJ whole genome shotgun (WGS) entry which is preliminary data.</text>
</comment>
<organism evidence="1 2">
    <name type="scientific">Nocardia neocaledoniensis</name>
    <dbReference type="NCBI Taxonomy" id="236511"/>
    <lineage>
        <taxon>Bacteria</taxon>
        <taxon>Bacillati</taxon>
        <taxon>Actinomycetota</taxon>
        <taxon>Actinomycetes</taxon>
        <taxon>Mycobacteriales</taxon>
        <taxon>Nocardiaceae</taxon>
        <taxon>Nocardia</taxon>
    </lineage>
</organism>
<accession>A0A317NC78</accession>
<evidence type="ECO:0000313" key="1">
    <source>
        <dbReference type="EMBL" id="PWV72799.1"/>
    </source>
</evidence>
<dbReference type="AlphaFoldDB" id="A0A317NC78"/>
<proteinExistence type="predicted"/>
<dbReference type="Proteomes" id="UP000246410">
    <property type="component" value="Unassembled WGS sequence"/>
</dbReference>